<dbReference type="EMBL" id="CAACVG010007991">
    <property type="protein sequence ID" value="VEN47915.1"/>
    <property type="molecule type" value="Genomic_DNA"/>
</dbReference>
<name>A0A653CJ22_CALMS</name>
<proteinExistence type="predicted"/>
<gene>
    <name evidence="1" type="ORF">CALMAC_LOCUS9560</name>
</gene>
<keyword evidence="2" id="KW-1185">Reference proteome</keyword>
<dbReference type="AlphaFoldDB" id="A0A653CJ22"/>
<evidence type="ECO:0000313" key="2">
    <source>
        <dbReference type="Proteomes" id="UP000410492"/>
    </source>
</evidence>
<reference evidence="1 2" key="1">
    <citation type="submission" date="2019-01" db="EMBL/GenBank/DDBJ databases">
        <authorList>
            <person name="Sayadi A."/>
        </authorList>
    </citation>
    <scope>NUCLEOTIDE SEQUENCE [LARGE SCALE GENOMIC DNA]</scope>
</reference>
<dbReference type="Proteomes" id="UP000410492">
    <property type="component" value="Unassembled WGS sequence"/>
</dbReference>
<protein>
    <submittedName>
        <fullName evidence="1">Uncharacterized protein</fullName>
    </submittedName>
</protein>
<accession>A0A653CJ22</accession>
<sequence length="45" mass="5273">MGMPNFFIRLNVEFYILSNDKNLSAWLQWDVTLPNTAMFYPMGSV</sequence>
<evidence type="ECO:0000313" key="1">
    <source>
        <dbReference type="EMBL" id="VEN47915.1"/>
    </source>
</evidence>
<organism evidence="1 2">
    <name type="scientific">Callosobruchus maculatus</name>
    <name type="common">Southern cowpea weevil</name>
    <name type="synonym">Pulse bruchid</name>
    <dbReference type="NCBI Taxonomy" id="64391"/>
    <lineage>
        <taxon>Eukaryota</taxon>
        <taxon>Metazoa</taxon>
        <taxon>Ecdysozoa</taxon>
        <taxon>Arthropoda</taxon>
        <taxon>Hexapoda</taxon>
        <taxon>Insecta</taxon>
        <taxon>Pterygota</taxon>
        <taxon>Neoptera</taxon>
        <taxon>Endopterygota</taxon>
        <taxon>Coleoptera</taxon>
        <taxon>Polyphaga</taxon>
        <taxon>Cucujiformia</taxon>
        <taxon>Chrysomeloidea</taxon>
        <taxon>Chrysomelidae</taxon>
        <taxon>Bruchinae</taxon>
        <taxon>Bruchini</taxon>
        <taxon>Callosobruchus</taxon>
    </lineage>
</organism>